<dbReference type="InterPro" id="IPR011049">
    <property type="entry name" value="Serralysin-like_metalloprot_C"/>
</dbReference>
<feature type="chain" id="PRO_5045613884" evidence="4">
    <location>
        <begin position="29"/>
        <end position="471"/>
    </location>
</feature>
<evidence type="ECO:0000313" key="6">
    <source>
        <dbReference type="Proteomes" id="UP001596087"/>
    </source>
</evidence>
<name>A0ABW0BP76_9ACTN</name>
<dbReference type="Pfam" id="PF00353">
    <property type="entry name" value="HemolysinCabind"/>
    <property type="match status" value="4"/>
</dbReference>
<gene>
    <name evidence="5" type="ORF">ACFPGP_21155</name>
</gene>
<feature type="compositionally biased region" description="Low complexity" evidence="3">
    <location>
        <begin position="211"/>
        <end position="226"/>
    </location>
</feature>
<dbReference type="Proteomes" id="UP001596087">
    <property type="component" value="Unassembled WGS sequence"/>
</dbReference>
<dbReference type="Gene3D" id="2.150.10.10">
    <property type="entry name" value="Serralysin-like metalloprotease, C-terminal"/>
    <property type="match status" value="3"/>
</dbReference>
<proteinExistence type="predicted"/>
<dbReference type="PROSITE" id="PS00330">
    <property type="entry name" value="HEMOLYSIN_CALCIUM"/>
    <property type="match status" value="2"/>
</dbReference>
<evidence type="ECO:0000256" key="2">
    <source>
        <dbReference type="ARBA" id="ARBA00022525"/>
    </source>
</evidence>
<feature type="region of interest" description="Disordered" evidence="3">
    <location>
        <begin position="291"/>
        <end position="310"/>
    </location>
</feature>
<evidence type="ECO:0000256" key="3">
    <source>
        <dbReference type="SAM" id="MobiDB-lite"/>
    </source>
</evidence>
<accession>A0ABW0BP76</accession>
<sequence length="471" mass="45527">MGPGAVLRRWSRGLVLAVPAVLALPVLAAPPALAAASCDGRTATVVGSGAINGTAGNDVIVGSGEKDTINGRGGNDRICGLAGADTITDGPGDDHVLAGGGADTFLQGASADGADVLEGNAGADTVSYASRTAPVTVTLAASDPDGGTAEGDVVYSTERVTGGSSTDHLSGTQGADVLRGGAGNDVLDALGGADVLQGDAGDDHENGGLGQDAFDQGTAADGTDTLDGGGFDPGAVDLVDYSGRTGDVTLFGAVGSGEVGEGDTITGEIEDFRLGGGNDTAFGNSLANAIDGGPGNDDLQGRSGNDTLTGGPGDDVLTGGLGFDALSTGDGADSVVIDFTTASNQEAVSDFAAGTDVVACDMSAMAVGNGDTVVTSTVSAGIWSASAELFIDTSDLSSATSASAVGAELSSASAAIPVGARKILVADDGTSSGVWYFVSDGDADVEGSELTLLAGLAATPTTGATDYAFIP</sequence>
<organism evidence="5 6">
    <name type="scientific">Nocardioides taihuensis</name>
    <dbReference type="NCBI Taxonomy" id="1835606"/>
    <lineage>
        <taxon>Bacteria</taxon>
        <taxon>Bacillati</taxon>
        <taxon>Actinomycetota</taxon>
        <taxon>Actinomycetes</taxon>
        <taxon>Propionibacteriales</taxon>
        <taxon>Nocardioidaceae</taxon>
        <taxon>Nocardioides</taxon>
    </lineage>
</organism>
<dbReference type="InterPro" id="IPR001343">
    <property type="entry name" value="Hemolysn_Ca-bd"/>
</dbReference>
<feature type="region of interest" description="Disordered" evidence="3">
    <location>
        <begin position="196"/>
        <end position="228"/>
    </location>
</feature>
<feature type="signal peptide" evidence="4">
    <location>
        <begin position="1"/>
        <end position="28"/>
    </location>
</feature>
<comment type="subcellular location">
    <subcellularLocation>
        <location evidence="1">Secreted</location>
    </subcellularLocation>
</comment>
<reference evidence="6" key="1">
    <citation type="journal article" date="2019" name="Int. J. Syst. Evol. Microbiol.">
        <title>The Global Catalogue of Microorganisms (GCM) 10K type strain sequencing project: providing services to taxonomists for standard genome sequencing and annotation.</title>
        <authorList>
            <consortium name="The Broad Institute Genomics Platform"/>
            <consortium name="The Broad Institute Genome Sequencing Center for Infectious Disease"/>
            <person name="Wu L."/>
            <person name="Ma J."/>
        </authorList>
    </citation>
    <scope>NUCLEOTIDE SEQUENCE [LARGE SCALE GENOMIC DNA]</scope>
    <source>
        <strain evidence="6">DFY41</strain>
    </source>
</reference>
<dbReference type="PANTHER" id="PTHR38340">
    <property type="entry name" value="S-LAYER PROTEIN"/>
    <property type="match status" value="1"/>
</dbReference>
<keyword evidence="4" id="KW-0732">Signal</keyword>
<dbReference type="InterPro" id="IPR050557">
    <property type="entry name" value="RTX_toxin/Mannuronan_C5-epim"/>
</dbReference>
<dbReference type="PRINTS" id="PR00313">
    <property type="entry name" value="CABNDNGRPT"/>
</dbReference>
<keyword evidence="6" id="KW-1185">Reference proteome</keyword>
<evidence type="ECO:0000256" key="1">
    <source>
        <dbReference type="ARBA" id="ARBA00004613"/>
    </source>
</evidence>
<dbReference type="InterPro" id="IPR018511">
    <property type="entry name" value="Hemolysin-typ_Ca-bd_CS"/>
</dbReference>
<dbReference type="SUPFAM" id="SSF51120">
    <property type="entry name" value="beta-Roll"/>
    <property type="match status" value="2"/>
</dbReference>
<evidence type="ECO:0000313" key="5">
    <source>
        <dbReference type="EMBL" id="MFC5179204.1"/>
    </source>
</evidence>
<comment type="caution">
    <text evidence="5">The sequence shown here is derived from an EMBL/GenBank/DDBJ whole genome shotgun (WGS) entry which is preliminary data.</text>
</comment>
<keyword evidence="2" id="KW-0964">Secreted</keyword>
<evidence type="ECO:0000256" key="4">
    <source>
        <dbReference type="SAM" id="SignalP"/>
    </source>
</evidence>
<dbReference type="PANTHER" id="PTHR38340:SF1">
    <property type="entry name" value="S-LAYER PROTEIN"/>
    <property type="match status" value="1"/>
</dbReference>
<dbReference type="EMBL" id="JBHSKD010000027">
    <property type="protein sequence ID" value="MFC5179204.1"/>
    <property type="molecule type" value="Genomic_DNA"/>
</dbReference>
<dbReference type="RefSeq" id="WP_378593145.1">
    <property type="nucleotide sequence ID" value="NZ_JBHSKD010000027.1"/>
</dbReference>
<protein>
    <submittedName>
        <fullName evidence="5">Calcium-binding protein</fullName>
    </submittedName>
</protein>